<feature type="coiled-coil region" evidence="1">
    <location>
        <begin position="82"/>
        <end position="109"/>
    </location>
</feature>
<keyword evidence="2" id="KW-1133">Transmembrane helix</keyword>
<dbReference type="EMBL" id="CP048020">
    <property type="protein sequence ID" value="QHX43902.1"/>
    <property type="molecule type" value="Genomic_DNA"/>
</dbReference>
<evidence type="ECO:0000313" key="4">
    <source>
        <dbReference type="Proteomes" id="UP000464374"/>
    </source>
</evidence>
<feature type="transmembrane region" description="Helical" evidence="2">
    <location>
        <begin position="6"/>
        <end position="33"/>
    </location>
</feature>
<dbReference type="KEGG" id="trz:GWP43_11095"/>
<protein>
    <submittedName>
        <fullName evidence="3">Uncharacterized protein</fullName>
    </submittedName>
</protein>
<dbReference type="RefSeq" id="WP_162664207.1">
    <property type="nucleotide sequence ID" value="NZ_CP048020.1"/>
</dbReference>
<accession>A0A6P1Y4Q1</accession>
<dbReference type="Proteomes" id="UP000464374">
    <property type="component" value="Chromosome"/>
</dbReference>
<evidence type="ECO:0000256" key="1">
    <source>
        <dbReference type="SAM" id="Coils"/>
    </source>
</evidence>
<gene>
    <name evidence="3" type="ORF">GWP43_11095</name>
</gene>
<keyword evidence="2" id="KW-0472">Membrane</keyword>
<dbReference type="AlphaFoldDB" id="A0A6P1Y4Q1"/>
<evidence type="ECO:0000256" key="2">
    <source>
        <dbReference type="SAM" id="Phobius"/>
    </source>
</evidence>
<name>A0A6P1Y4Q1_9SPIR</name>
<proteinExistence type="predicted"/>
<keyword evidence="2" id="KW-0812">Transmembrane</keyword>
<keyword evidence="1" id="KW-0175">Coiled coil</keyword>
<evidence type="ECO:0000313" key="3">
    <source>
        <dbReference type="EMBL" id="QHX43902.1"/>
    </source>
</evidence>
<organism evidence="3 4">
    <name type="scientific">Treponema vincentii</name>
    <dbReference type="NCBI Taxonomy" id="69710"/>
    <lineage>
        <taxon>Bacteria</taxon>
        <taxon>Pseudomonadati</taxon>
        <taxon>Spirochaetota</taxon>
        <taxon>Spirochaetia</taxon>
        <taxon>Spirochaetales</taxon>
        <taxon>Treponemataceae</taxon>
        <taxon>Treponema</taxon>
    </lineage>
</organism>
<reference evidence="3 4" key="1">
    <citation type="submission" date="2020-01" db="EMBL/GenBank/DDBJ databases">
        <title>Complete genome sequence of a human oral phylogroup 1 Treponema sp. strain ATCC 700766, originally isolated from periodontitis dental plaque.</title>
        <authorList>
            <person name="Chan Y."/>
            <person name="Huo Y.-B."/>
            <person name="Yu X.-L."/>
            <person name="Zeng H."/>
            <person name="Leung W.-K."/>
            <person name="Watt R.M."/>
        </authorList>
    </citation>
    <scope>NUCLEOTIDE SEQUENCE [LARGE SCALE GENOMIC DNA]</scope>
    <source>
        <strain evidence="3 4">OMZ 804</strain>
    </source>
</reference>
<sequence length="199" mass="23768">MNLLDALMWLWCLIGTHASELSFFVTLFATFYIPKKIMNNQIYADLISEYRSAAIGQAVLSVTYFYTHDCNSDITKIEEKYTERYKKEVDSLLDNQKKEENRCENKIENSLHFQRRLLSQYYYQLASLRYQGCWLTRLAKRKVRKDFTAREAKLLSLLSYMNKVAEKTFIEYDIGDIHYITENKQNVLLEKLYDEAQQW</sequence>